<evidence type="ECO:0000313" key="5">
    <source>
        <dbReference type="Proteomes" id="UP000380867"/>
    </source>
</evidence>
<dbReference type="Pfam" id="PF13472">
    <property type="entry name" value="Lipase_GDSL_2"/>
    <property type="match status" value="1"/>
</dbReference>
<dbReference type="InterPro" id="IPR036514">
    <property type="entry name" value="SGNH_hydro_sf"/>
</dbReference>
<keyword evidence="2" id="KW-1133">Transmembrane helix</keyword>
<comment type="caution">
    <text evidence="4">The sequence shown here is derived from an EMBL/GenBank/DDBJ whole genome shotgun (WGS) entry which is preliminary data.</text>
</comment>
<dbReference type="Gene3D" id="3.40.50.1110">
    <property type="entry name" value="SGNH hydrolase"/>
    <property type="match status" value="1"/>
</dbReference>
<organism evidence="4 5">
    <name type="scientific">Aeromicrobium ginsengisoli</name>
    <dbReference type="NCBI Taxonomy" id="363867"/>
    <lineage>
        <taxon>Bacteria</taxon>
        <taxon>Bacillati</taxon>
        <taxon>Actinomycetota</taxon>
        <taxon>Actinomycetes</taxon>
        <taxon>Propionibacteriales</taxon>
        <taxon>Nocardioidaceae</taxon>
        <taxon>Aeromicrobium</taxon>
    </lineage>
</organism>
<name>A0A5M4FCS1_9ACTN</name>
<protein>
    <recommendedName>
        <fullName evidence="3">SGNH hydrolase-type esterase domain-containing protein</fullName>
    </recommendedName>
</protein>
<dbReference type="OrthoDB" id="3749803at2"/>
<dbReference type="AlphaFoldDB" id="A0A5M4FCS1"/>
<keyword evidence="2" id="KW-0472">Membrane</keyword>
<proteinExistence type="predicted"/>
<keyword evidence="5" id="KW-1185">Reference proteome</keyword>
<feature type="region of interest" description="Disordered" evidence="1">
    <location>
        <begin position="268"/>
        <end position="287"/>
    </location>
</feature>
<accession>A0A5M4FCS1</accession>
<sequence>MGCDRRITLQGRRTITLPRHILRTTLAVVTATAVALGSALLAPPSQATTTPTMVVIGDSITWRGDNIPGSTNRGWWSYLGRELELRIIRHAERGSGFGKRGKAADGTSVCGGSTFYGRLARPEVAADVKTARLVIVAGGVNDMYRCVYRNGAWSQVPTTEGQLKRDVHRTMLRLAELRPTRRSSVYITAPYGPYAAGAAAKTWIVPLIKAEALAAGFRYVDTSRGTLDGDRTDDGVHPNYAGNLRLFHDLYVYGVMARWGAGVTDYSRGDVASPPAPTGQPYDPDSR</sequence>
<dbReference type="EMBL" id="SDPQ02000002">
    <property type="protein sequence ID" value="KAA1397134.1"/>
    <property type="molecule type" value="Genomic_DNA"/>
</dbReference>
<evidence type="ECO:0000256" key="1">
    <source>
        <dbReference type="SAM" id="MobiDB-lite"/>
    </source>
</evidence>
<reference evidence="4" key="1">
    <citation type="submission" date="2019-09" db="EMBL/GenBank/DDBJ databases">
        <authorList>
            <person name="Li J."/>
        </authorList>
    </citation>
    <scope>NUCLEOTIDE SEQUENCE [LARGE SCALE GENOMIC DNA]</scope>
    <source>
        <strain evidence="4">JCM 14732</strain>
    </source>
</reference>
<evidence type="ECO:0000259" key="3">
    <source>
        <dbReference type="Pfam" id="PF13472"/>
    </source>
</evidence>
<dbReference type="CDD" id="cd00229">
    <property type="entry name" value="SGNH_hydrolase"/>
    <property type="match status" value="1"/>
</dbReference>
<evidence type="ECO:0000256" key="2">
    <source>
        <dbReference type="SAM" id="Phobius"/>
    </source>
</evidence>
<gene>
    <name evidence="4" type="ORF">ESP70_006920</name>
</gene>
<dbReference type="Proteomes" id="UP000380867">
    <property type="component" value="Unassembled WGS sequence"/>
</dbReference>
<evidence type="ECO:0000313" key="4">
    <source>
        <dbReference type="EMBL" id="KAA1397134.1"/>
    </source>
</evidence>
<dbReference type="InterPro" id="IPR013830">
    <property type="entry name" value="SGNH_hydro"/>
</dbReference>
<keyword evidence="2" id="KW-0812">Transmembrane</keyword>
<feature type="transmembrane region" description="Helical" evidence="2">
    <location>
        <begin position="21"/>
        <end position="42"/>
    </location>
</feature>
<feature type="domain" description="SGNH hydrolase-type esterase" evidence="3">
    <location>
        <begin position="55"/>
        <end position="243"/>
    </location>
</feature>
<dbReference type="SUPFAM" id="SSF52266">
    <property type="entry name" value="SGNH hydrolase"/>
    <property type="match status" value="1"/>
</dbReference>